<evidence type="ECO:0000313" key="3">
    <source>
        <dbReference type="EMBL" id="RFU50343.1"/>
    </source>
</evidence>
<accession>A0A372KLU2</accession>
<dbReference type="Proteomes" id="UP000264056">
    <property type="component" value="Unassembled WGS sequence"/>
</dbReference>
<reference evidence="5" key="3">
    <citation type="submission" date="2018-08" db="EMBL/GenBank/DDBJ databases">
        <title>Streptococcus chenjunshii sp. nov., isolated from stools sample of the Tibetan antelope in the Qinghai-Tibet plateau, China.</title>
        <authorList>
            <person name="Tian Z."/>
        </authorList>
    </citation>
    <scope>NUCLEOTIDE SEQUENCE [LARGE SCALE GENOMIC DNA]</scope>
    <source>
        <strain evidence="5">Z15</strain>
    </source>
</reference>
<evidence type="ECO:0000259" key="1">
    <source>
        <dbReference type="Pfam" id="PF12697"/>
    </source>
</evidence>
<accession>A0A346NBI9</accession>
<proteinExistence type="predicted"/>
<evidence type="ECO:0000313" key="4">
    <source>
        <dbReference type="EMBL" id="RFU52548.1"/>
    </source>
</evidence>
<dbReference type="PANTHER" id="PTHR43689:SF8">
    <property type="entry name" value="ALPHA_BETA-HYDROLASES SUPERFAMILY PROTEIN"/>
    <property type="match status" value="1"/>
</dbReference>
<dbReference type="Pfam" id="PF12697">
    <property type="entry name" value="Abhydrolase_6"/>
    <property type="match status" value="1"/>
</dbReference>
<dbReference type="EMBL" id="QVQY01000031">
    <property type="protein sequence ID" value="RFU50343.1"/>
    <property type="molecule type" value="Genomic_DNA"/>
</dbReference>
<dbReference type="InterPro" id="IPR000073">
    <property type="entry name" value="AB_hydrolase_1"/>
</dbReference>
<dbReference type="PANTHER" id="PTHR43689">
    <property type="entry name" value="HYDROLASE"/>
    <property type="match status" value="1"/>
</dbReference>
<dbReference type="AlphaFoldDB" id="A0A372KLU2"/>
<dbReference type="EMBL" id="QVQZ01000028">
    <property type="protein sequence ID" value="RFU52548.1"/>
    <property type="molecule type" value="Genomic_DNA"/>
</dbReference>
<dbReference type="GO" id="GO:0016787">
    <property type="term" value="F:hydrolase activity"/>
    <property type="evidence" value="ECO:0007669"/>
    <property type="project" value="UniProtKB-KW"/>
</dbReference>
<gene>
    <name evidence="2" type="ORF">DDV21_004470</name>
    <name evidence="3" type="ORF">DDV22_09220</name>
    <name evidence="4" type="ORF">DDV23_09175</name>
</gene>
<name>A0A372KLU2_9STRE</name>
<organism evidence="4 6">
    <name type="scientific">Streptococcus chenjunshii</name>
    <dbReference type="NCBI Taxonomy" id="2173853"/>
    <lineage>
        <taxon>Bacteria</taxon>
        <taxon>Bacillati</taxon>
        <taxon>Bacillota</taxon>
        <taxon>Bacilli</taxon>
        <taxon>Lactobacillales</taxon>
        <taxon>Streptococcaceae</taxon>
        <taxon>Streptococcus</taxon>
    </lineage>
</organism>
<evidence type="ECO:0000313" key="2">
    <source>
        <dbReference type="EMBL" id="AXQ78384.1"/>
    </source>
</evidence>
<feature type="domain" description="AB hydrolase-1" evidence="1">
    <location>
        <begin position="3"/>
        <end position="197"/>
    </location>
</feature>
<dbReference type="RefSeq" id="WP_116878803.1">
    <property type="nucleotide sequence ID" value="NZ_CP031733.1"/>
</dbReference>
<keyword evidence="7" id="KW-1185">Reference proteome</keyword>
<dbReference type="InterPro" id="IPR029058">
    <property type="entry name" value="AB_hydrolase_fold"/>
</dbReference>
<reference evidence="4 6" key="2">
    <citation type="submission" date="2018-08" db="EMBL/GenBank/DDBJ databases">
        <title>Draft genome of Streptococcus sp. nov. Z1.</title>
        <authorList>
            <person name="Tian Z."/>
        </authorList>
    </citation>
    <scope>NUCLEOTIDE SEQUENCE [LARGE SCALE GENOMIC DNA]</scope>
    <source>
        <strain evidence="4">Z1</strain>
        <strain evidence="6">Z1(2018)</strain>
    </source>
</reference>
<reference evidence="2" key="4">
    <citation type="journal article" date="2019" name="Int. J. Syst. Evol. Microbiol.">
        <title>Streptococcus chenjunshii sp. nov. isolated from feces of Tibetan antelopes.</title>
        <authorList>
            <person name="Tian Z."/>
            <person name="Lu S."/>
            <person name="Jin D."/>
            <person name="Yang J."/>
            <person name="Pu J."/>
            <person name="Lai X.H."/>
            <person name="Bai X.N."/>
            <person name="Wu X.M."/>
            <person name="Li J."/>
            <person name="Wang S."/>
            <person name="Xu J."/>
        </authorList>
    </citation>
    <scope>NUCLEOTIDE SEQUENCE</scope>
    <source>
        <strain evidence="2">Z15</strain>
    </source>
</reference>
<dbReference type="SUPFAM" id="SSF53474">
    <property type="entry name" value="alpha/beta-Hydrolases"/>
    <property type="match status" value="1"/>
</dbReference>
<dbReference type="OrthoDB" id="9775557at2"/>
<reference evidence="3 7" key="1">
    <citation type="submission" date="2018-08" db="EMBL/GenBank/DDBJ databases">
        <title>Draft genome of Streptococcus sp .nov. Z2.</title>
        <authorList>
            <person name="Tian Z."/>
        </authorList>
    </citation>
    <scope>NUCLEOTIDE SEQUENCE [LARGE SCALE GENOMIC DNA]</scope>
    <source>
        <strain evidence="3 7">Z2</strain>
    </source>
</reference>
<dbReference type="Proteomes" id="UP000246115">
    <property type="component" value="Chromosome"/>
</dbReference>
<dbReference type="KEGG" id="schj:DDV21_004470"/>
<evidence type="ECO:0000313" key="5">
    <source>
        <dbReference type="Proteomes" id="UP000246115"/>
    </source>
</evidence>
<protein>
    <submittedName>
        <fullName evidence="4">Alpha/beta fold hydrolase</fullName>
    </submittedName>
</protein>
<dbReference type="Gene3D" id="3.40.50.1820">
    <property type="entry name" value="alpha/beta hydrolase"/>
    <property type="match status" value="2"/>
</dbReference>
<sequence length="209" mass="23283">MKVIFLHGLGQDASSWNEVVAALPDCDCLTLELFDDGRLPDTFEVLQKQVRQELDKLQEDFVLVGISLGAVVSLSFLEKPPQSMVAAVSSAGQYRLAGNRLYALQRQLFKLMPKALFIKQGVDKGNLIRFYQSLEQFDLTDALNASRLPCLVVCGDKDRANLRAAKEMAALLPRAQLEIIKGGRHELNRQKPSELAELIKVFLQTLKNG</sequence>
<dbReference type="Proteomes" id="UP000262901">
    <property type="component" value="Unassembled WGS sequence"/>
</dbReference>
<evidence type="ECO:0000313" key="6">
    <source>
        <dbReference type="Proteomes" id="UP000262901"/>
    </source>
</evidence>
<evidence type="ECO:0000313" key="7">
    <source>
        <dbReference type="Proteomes" id="UP000264056"/>
    </source>
</evidence>
<dbReference type="EMBL" id="CP031733">
    <property type="protein sequence ID" value="AXQ78384.1"/>
    <property type="molecule type" value="Genomic_DNA"/>
</dbReference>
<keyword evidence="4" id="KW-0378">Hydrolase</keyword>